<comment type="caution">
    <text evidence="1">The sequence shown here is derived from an EMBL/GenBank/DDBJ whole genome shotgun (WGS) entry which is preliminary data.</text>
</comment>
<gene>
    <name evidence="1" type="ORF">H5410_026724</name>
</gene>
<accession>A0A9J5YZN6</accession>
<dbReference type="Proteomes" id="UP000824120">
    <property type="component" value="Chromosome 5"/>
</dbReference>
<reference evidence="1 2" key="1">
    <citation type="submission" date="2020-09" db="EMBL/GenBank/DDBJ databases">
        <title>De no assembly of potato wild relative species, Solanum commersonii.</title>
        <authorList>
            <person name="Cho K."/>
        </authorList>
    </citation>
    <scope>NUCLEOTIDE SEQUENCE [LARGE SCALE GENOMIC DNA]</scope>
    <source>
        <strain evidence="1">LZ3.2</strain>
        <tissue evidence="1">Leaf</tissue>
    </source>
</reference>
<organism evidence="1 2">
    <name type="scientific">Solanum commersonii</name>
    <name type="common">Commerson's wild potato</name>
    <name type="synonym">Commerson's nightshade</name>
    <dbReference type="NCBI Taxonomy" id="4109"/>
    <lineage>
        <taxon>Eukaryota</taxon>
        <taxon>Viridiplantae</taxon>
        <taxon>Streptophyta</taxon>
        <taxon>Embryophyta</taxon>
        <taxon>Tracheophyta</taxon>
        <taxon>Spermatophyta</taxon>
        <taxon>Magnoliopsida</taxon>
        <taxon>eudicotyledons</taxon>
        <taxon>Gunneridae</taxon>
        <taxon>Pentapetalae</taxon>
        <taxon>asterids</taxon>
        <taxon>lamiids</taxon>
        <taxon>Solanales</taxon>
        <taxon>Solanaceae</taxon>
        <taxon>Solanoideae</taxon>
        <taxon>Solaneae</taxon>
        <taxon>Solanum</taxon>
    </lineage>
</organism>
<dbReference type="EMBL" id="JACXVP010000005">
    <property type="protein sequence ID" value="KAG5605232.1"/>
    <property type="molecule type" value="Genomic_DNA"/>
</dbReference>
<protein>
    <submittedName>
        <fullName evidence="1">Uncharacterized protein</fullName>
    </submittedName>
</protein>
<keyword evidence="2" id="KW-1185">Reference proteome</keyword>
<dbReference type="AlphaFoldDB" id="A0A9J5YZN6"/>
<sequence>MIVEEENKKFNVDCSTLGLKAVSEENDITTLLTTAKHFPKPRYKNPNAFCDHCKTNGDVGRFVGGNSHIRTHTHGTVGFHRSSVSRIPGFGVFTQASEDMCIPGYGNVGTHGHGVDGINMAFTGDVIFREDEYPFKYNLTEFPETSLINPPEMFVYDDQHTPILLPAMPATPSVIGVTPELPLTPTAQAPLSLPSEVTIPTNNEPSPRRSSRSSKQLGWLHGFFHTVASSLSHPDLCSTAHLISIYISYASISLAYFQSLCNFSAISLTPIDVALVGLSLDDGAVTGLTLVYVVLVDLFPDAKAVTGLTSVDVELVGPSPHAKAIAGLMPVNVALVVLSTNVEAFV</sequence>
<evidence type="ECO:0000313" key="2">
    <source>
        <dbReference type="Proteomes" id="UP000824120"/>
    </source>
</evidence>
<proteinExistence type="predicted"/>
<evidence type="ECO:0000313" key="1">
    <source>
        <dbReference type="EMBL" id="KAG5605232.1"/>
    </source>
</evidence>
<name>A0A9J5YZN6_SOLCO</name>